<proteinExistence type="predicted"/>
<evidence type="ECO:0000313" key="4">
    <source>
        <dbReference type="Proteomes" id="UP000650833"/>
    </source>
</evidence>
<feature type="compositionally biased region" description="Low complexity" evidence="1">
    <location>
        <begin position="245"/>
        <end position="254"/>
    </location>
</feature>
<dbReference type="OrthoDB" id="2218151at2759"/>
<reference evidence="3" key="1">
    <citation type="submission" date="2020-12" db="EMBL/GenBank/DDBJ databases">
        <title>Metabolic potential, ecology and presence of endohyphal bacteria is reflected in genomic diversity of Mucoromycotina.</title>
        <authorList>
            <person name="Muszewska A."/>
            <person name="Okrasinska A."/>
            <person name="Steczkiewicz K."/>
            <person name="Drgas O."/>
            <person name="Orlowska M."/>
            <person name="Perlinska-Lenart U."/>
            <person name="Aleksandrzak-Piekarczyk T."/>
            <person name="Szatraj K."/>
            <person name="Zielenkiewicz U."/>
            <person name="Pilsyk S."/>
            <person name="Malc E."/>
            <person name="Mieczkowski P."/>
            <person name="Kruszewska J.S."/>
            <person name="Biernat P."/>
            <person name="Pawlowska J."/>
        </authorList>
    </citation>
    <scope>NUCLEOTIDE SEQUENCE</scope>
    <source>
        <strain evidence="3">CBS 226.32</strain>
    </source>
</reference>
<organism evidence="3 4">
    <name type="scientific">Mucor plumbeus</name>
    <dbReference type="NCBI Taxonomy" id="97098"/>
    <lineage>
        <taxon>Eukaryota</taxon>
        <taxon>Fungi</taxon>
        <taxon>Fungi incertae sedis</taxon>
        <taxon>Mucoromycota</taxon>
        <taxon>Mucoromycotina</taxon>
        <taxon>Mucoromycetes</taxon>
        <taxon>Mucorales</taxon>
        <taxon>Mucorineae</taxon>
        <taxon>Mucoraceae</taxon>
        <taxon>Mucor</taxon>
    </lineage>
</organism>
<keyword evidence="2" id="KW-0812">Transmembrane</keyword>
<gene>
    <name evidence="3" type="ORF">INT46_005003</name>
</gene>
<keyword evidence="2" id="KW-1133">Transmembrane helix</keyword>
<dbReference type="EMBL" id="JAEPRC010000834">
    <property type="protein sequence ID" value="KAG2191367.1"/>
    <property type="molecule type" value="Genomic_DNA"/>
</dbReference>
<dbReference type="Proteomes" id="UP000650833">
    <property type="component" value="Unassembled WGS sequence"/>
</dbReference>
<evidence type="ECO:0000256" key="2">
    <source>
        <dbReference type="SAM" id="Phobius"/>
    </source>
</evidence>
<feature type="transmembrane region" description="Helical" evidence="2">
    <location>
        <begin position="26"/>
        <end position="47"/>
    </location>
</feature>
<feature type="transmembrane region" description="Helical" evidence="2">
    <location>
        <begin position="103"/>
        <end position="123"/>
    </location>
</feature>
<keyword evidence="4" id="KW-1185">Reference proteome</keyword>
<protein>
    <recommendedName>
        <fullName evidence="5">MARVEL domain-containing protein</fullName>
    </recommendedName>
</protein>
<dbReference type="AlphaFoldDB" id="A0A8H7QFA0"/>
<keyword evidence="2" id="KW-0472">Membrane</keyword>
<evidence type="ECO:0008006" key="5">
    <source>
        <dbReference type="Google" id="ProtNLM"/>
    </source>
</evidence>
<evidence type="ECO:0000256" key="1">
    <source>
        <dbReference type="SAM" id="MobiDB-lite"/>
    </source>
</evidence>
<accession>A0A8H7QFA0</accession>
<evidence type="ECO:0000313" key="3">
    <source>
        <dbReference type="EMBL" id="KAG2191367.1"/>
    </source>
</evidence>
<feature type="region of interest" description="Disordered" evidence="1">
    <location>
        <begin position="199"/>
        <end position="315"/>
    </location>
</feature>
<name>A0A8H7QFA0_9FUNG</name>
<feature type="transmembrane region" description="Helical" evidence="2">
    <location>
        <begin position="162"/>
        <end position="182"/>
    </location>
</feature>
<comment type="caution">
    <text evidence="3">The sequence shown here is derived from an EMBL/GenBank/DDBJ whole genome shotgun (WGS) entry which is preliminary data.</text>
</comment>
<feature type="transmembrane region" description="Helical" evidence="2">
    <location>
        <begin position="62"/>
        <end position="82"/>
    </location>
</feature>
<sequence length="315" mass="35480">MAGYKLDVPVDLSEQTTDKLELAKKIIHLITGACNILTVCIVAPLIATEVRYLGAGVAGPNYTLFVALVSLPIPFLLVYFPWMYEKYNKFKRFGKFCLKNRTNLIFCSFHTFLWATAGIAITVHSNNASNCALNADLTETYGDDYTSAWSTQCNLAKVTAGFTWITCILWLVTLAITGVSFWKEKSLIQQRLNEHRLNKQSKLEEQQQQDEEYGHGGGGAVGGYAAASGRIYDEDDDPFSDSHKQQQQPHHQSPFVDPMSEHYDVYNQNRTSYTPGFDQPVGQYAADPHQHQTFSPMPTPQHMSHPEPSYNQNHF</sequence>